<comment type="caution">
    <text evidence="2">The sequence shown here is derived from an EMBL/GenBank/DDBJ whole genome shotgun (WGS) entry which is preliminary data.</text>
</comment>
<evidence type="ECO:0000313" key="3">
    <source>
        <dbReference type="Proteomes" id="UP001501265"/>
    </source>
</evidence>
<gene>
    <name evidence="2" type="primary">fxsA</name>
    <name evidence="2" type="ORF">GCM10023220_58060</name>
</gene>
<dbReference type="InterPro" id="IPR026334">
    <property type="entry name" value="FxSxx-COOH"/>
</dbReference>
<accession>A0ABP9CTW8</accession>
<dbReference type="Proteomes" id="UP001501265">
    <property type="component" value="Unassembled WGS sequence"/>
</dbReference>
<protein>
    <submittedName>
        <fullName evidence="2">FxSxx-COOH protein</fullName>
    </submittedName>
</protein>
<dbReference type="EMBL" id="BAABIG010000071">
    <property type="protein sequence ID" value="GAA4817894.1"/>
    <property type="molecule type" value="Genomic_DNA"/>
</dbReference>
<feature type="region of interest" description="Disordered" evidence="1">
    <location>
        <begin position="1"/>
        <end position="32"/>
    </location>
</feature>
<name>A0ABP9CTW8_9ACTN</name>
<evidence type="ECO:0000256" key="1">
    <source>
        <dbReference type="SAM" id="MobiDB-lite"/>
    </source>
</evidence>
<sequence length="83" mass="8794">MDTPNEPGTRPGLSAAGEPPADPSPGLGLDLDLANPSSLPALLSMDLEELGTIEHPVLREVVQELRARAAEPSDMLWGFDNSF</sequence>
<dbReference type="NCBIfam" id="TIGR04268">
    <property type="entry name" value="FxSxx-COOH"/>
    <property type="match status" value="1"/>
</dbReference>
<evidence type="ECO:0000313" key="2">
    <source>
        <dbReference type="EMBL" id="GAA4817894.1"/>
    </source>
</evidence>
<reference evidence="3" key="1">
    <citation type="journal article" date="2019" name="Int. J. Syst. Evol. Microbiol.">
        <title>The Global Catalogue of Microorganisms (GCM) 10K type strain sequencing project: providing services to taxonomists for standard genome sequencing and annotation.</title>
        <authorList>
            <consortium name="The Broad Institute Genomics Platform"/>
            <consortium name="The Broad Institute Genome Sequencing Center for Infectious Disease"/>
            <person name="Wu L."/>
            <person name="Ma J."/>
        </authorList>
    </citation>
    <scope>NUCLEOTIDE SEQUENCE [LARGE SCALE GENOMIC DNA]</scope>
    <source>
        <strain evidence="3">JCM 18081</strain>
    </source>
</reference>
<keyword evidence="3" id="KW-1185">Reference proteome</keyword>
<proteinExistence type="predicted"/>
<organism evidence="2 3">
    <name type="scientific">Streptomyces ziwulingensis</name>
    <dbReference type="NCBI Taxonomy" id="1045501"/>
    <lineage>
        <taxon>Bacteria</taxon>
        <taxon>Bacillati</taxon>
        <taxon>Actinomycetota</taxon>
        <taxon>Actinomycetes</taxon>
        <taxon>Kitasatosporales</taxon>
        <taxon>Streptomycetaceae</taxon>
        <taxon>Streptomyces</taxon>
    </lineage>
</organism>